<comment type="caution">
    <text evidence="1">The sequence shown here is derived from an EMBL/GenBank/DDBJ whole genome shotgun (WGS) entry which is preliminary data.</text>
</comment>
<keyword evidence="2" id="KW-1185">Reference proteome</keyword>
<dbReference type="RefSeq" id="WP_218588728.1">
    <property type="nucleotide sequence ID" value="NZ_JADQDE010000154.1"/>
</dbReference>
<proteinExistence type="predicted"/>
<protein>
    <submittedName>
        <fullName evidence="1">Acyl dehydratase</fullName>
    </submittedName>
</protein>
<evidence type="ECO:0000313" key="2">
    <source>
        <dbReference type="Proteomes" id="UP000694300"/>
    </source>
</evidence>
<name>A0ABS6U2A1_9PSEU</name>
<organism evidence="1 2">
    <name type="scientific">Pseudonocardia oceani</name>
    <dbReference type="NCBI Taxonomy" id="2792013"/>
    <lineage>
        <taxon>Bacteria</taxon>
        <taxon>Bacillati</taxon>
        <taxon>Actinomycetota</taxon>
        <taxon>Actinomycetes</taxon>
        <taxon>Pseudonocardiales</taxon>
        <taxon>Pseudonocardiaceae</taxon>
        <taxon>Pseudonocardia</taxon>
    </lineage>
</organism>
<reference evidence="1 2" key="1">
    <citation type="submission" date="2020-11" db="EMBL/GenBank/DDBJ databases">
        <title>Pseudonocardia abyssalis sp. nov. and Pseudonocardia oceani sp. nov., description and phylogenomic analysis of two novel actinomycetes isolated from the deep Southern Ocean.</title>
        <authorList>
            <person name="Parra J."/>
        </authorList>
    </citation>
    <scope>NUCLEOTIDE SEQUENCE [LARGE SCALE GENOMIC DNA]</scope>
    <source>
        <strain evidence="2">KRD185</strain>
    </source>
</reference>
<evidence type="ECO:0000313" key="1">
    <source>
        <dbReference type="EMBL" id="MBW0126369.1"/>
    </source>
</evidence>
<dbReference type="Proteomes" id="UP000694300">
    <property type="component" value="Unassembled WGS sequence"/>
</dbReference>
<accession>A0ABS6U2A1</accession>
<sequence>MSGLPRAGDPLGPVGHRPGAVELFQYSAVLWNSHRIHYDADYCRDVAGHPAVVVPGPLQGTYLEQLLTGWARPGRLVELRYRNRASAYVGEELLARGRVLEVGADGRTVRCEVWLATADGRTTTTGEGTVELGWT</sequence>
<dbReference type="PANTHER" id="PTHR28152">
    <property type="entry name" value="HYDROXYACYL-THIOESTER DEHYDRATASE TYPE 2, MITOCHONDRIAL"/>
    <property type="match status" value="1"/>
</dbReference>
<gene>
    <name evidence="1" type="ORF">I4I82_01485</name>
</gene>
<dbReference type="PANTHER" id="PTHR28152:SF1">
    <property type="entry name" value="HYDROXYACYL-THIOESTER DEHYDRATASE TYPE 2, MITOCHONDRIAL"/>
    <property type="match status" value="1"/>
</dbReference>
<dbReference type="InterPro" id="IPR052741">
    <property type="entry name" value="Mitochondrial_HTD2"/>
</dbReference>
<dbReference type="EMBL" id="JADQDF010000001">
    <property type="protein sequence ID" value="MBW0126369.1"/>
    <property type="molecule type" value="Genomic_DNA"/>
</dbReference>